<comment type="similarity">
    <text evidence="1">Belongs to the TonB-dependent receptor family.</text>
</comment>
<dbReference type="InterPro" id="IPR012910">
    <property type="entry name" value="Plug_dom"/>
</dbReference>
<evidence type="ECO:0000313" key="3">
    <source>
        <dbReference type="EMBL" id="MCV9386156.1"/>
    </source>
</evidence>
<dbReference type="PROSITE" id="PS52016">
    <property type="entry name" value="TONB_DEPENDENT_REC_3"/>
    <property type="match status" value="1"/>
</dbReference>
<dbReference type="InterPro" id="IPR039426">
    <property type="entry name" value="TonB-dep_rcpt-like"/>
</dbReference>
<keyword evidence="1" id="KW-1134">Transmembrane beta strand</keyword>
<keyword evidence="4" id="KW-1185">Reference proteome</keyword>
<protein>
    <submittedName>
        <fullName evidence="3">TonB-dependent receptor</fullName>
    </submittedName>
</protein>
<dbReference type="Proteomes" id="UP001300692">
    <property type="component" value="Unassembled WGS sequence"/>
</dbReference>
<evidence type="ECO:0000259" key="2">
    <source>
        <dbReference type="Pfam" id="PF07715"/>
    </source>
</evidence>
<evidence type="ECO:0000313" key="4">
    <source>
        <dbReference type="Proteomes" id="UP001300692"/>
    </source>
</evidence>
<sequence>MRAQSDKLSQVISISKQKYSVRSLLEKVLPENGVFVSYNDDIIPMDKQIVFKSKNGYKVESILEKICRNENLSFEVKEDQILIKFYDRPDSEYKYVISGSIKDVESGELLIGAAIYIPQLKTGVSTNAYGFYSFTLTKGVYNLEISYIGYEAQSLFIDINKNLKRNVELTPKSIELTELHVDELNPLDIKAHSILSSTNRIDMNMAKQIPYLGEVDVFQSSLLLPGITNIGEGVSGINVRGGNSDQNLILMDEAMLYSSNHFFGLISIFNPDAVKDVEILKGDFPAKYGGRTSAVMHVRQKEGNERETQVSGGIGLLTSRLMVEGPMLNNKASYLLSGRSTFWDLILRNLKNPDFNDIRANFQDVNGKVKFNINSKNKIYLSGYWGADATKIGTDAYQTWGNRMVSFRWNSILRKKHFFNTTAYYSGYRYRYVENEEFRDFTGRISIDDFSLKLDVNSYLNPNNILEWGASSIYHKLLPGELISGELDTSGNEFKLEDETGIESSIYLSSENRIGSRITTLLGLRVSHFLNNAESDVYIYQPNVPKSVETITDTLKAGNKESKTSFWNILPRASLKLLLLENTSAKISYSSSVQYMHLLSNFSSPTSSDNWVMTGRNINPTEMYQGTLGVYRYFPSLEMNVSAELYYRRLDDVIDYKNGANLFLNPQVETELIFGDERAYGMELFVKKTFGRWTGWVGYTLSRVERKFDSQFEELTINEGNYFPSDFDRTHDFALTMVFNANEKWSFSSNFVFYTGRPYSFPDSKYEFDGILIPNYPSKNQDRLSNYHRLDLSATCKLGEYKRTGQKRGYESNLVFSVYNVYARKNAQAYFFSEDEDRTGKPVVNQLSVLAFPVPSITYNFIF</sequence>
<accession>A0ABT3CR34</accession>
<reference evidence="3 4" key="1">
    <citation type="submission" date="2022-10" db="EMBL/GenBank/DDBJ databases">
        <title>Comparative genomics and taxonomic characterization of three novel marine species of genus Reichenbachiella exhibiting antioxidant and polysaccharide degradation activities.</title>
        <authorList>
            <person name="Muhammad N."/>
            <person name="Lee Y.-J."/>
            <person name="Ko J."/>
            <person name="Kim S.-G."/>
        </authorList>
    </citation>
    <scope>NUCLEOTIDE SEQUENCE [LARGE SCALE GENOMIC DNA]</scope>
    <source>
        <strain evidence="3 4">ABR2-5</strain>
    </source>
</reference>
<keyword evidence="1" id="KW-0472">Membrane</keyword>
<keyword evidence="3" id="KW-0675">Receptor</keyword>
<comment type="subcellular location">
    <subcellularLocation>
        <location evidence="1">Cell outer membrane</location>
        <topology evidence="1">Multi-pass membrane protein</topology>
    </subcellularLocation>
</comment>
<feature type="domain" description="TonB-dependent receptor plug" evidence="2">
    <location>
        <begin position="223"/>
        <end position="293"/>
    </location>
</feature>
<evidence type="ECO:0000256" key="1">
    <source>
        <dbReference type="PROSITE-ProRule" id="PRU01360"/>
    </source>
</evidence>
<dbReference type="Pfam" id="PF13715">
    <property type="entry name" value="CarbopepD_reg_2"/>
    <property type="match status" value="1"/>
</dbReference>
<keyword evidence="1" id="KW-0998">Cell outer membrane</keyword>
<proteinExistence type="inferred from homology"/>
<dbReference type="InterPro" id="IPR008969">
    <property type="entry name" value="CarboxyPept-like_regulatory"/>
</dbReference>
<dbReference type="SUPFAM" id="SSF49464">
    <property type="entry name" value="Carboxypeptidase regulatory domain-like"/>
    <property type="match status" value="1"/>
</dbReference>
<dbReference type="InterPro" id="IPR037066">
    <property type="entry name" value="Plug_dom_sf"/>
</dbReference>
<name>A0ABT3CR34_9BACT</name>
<dbReference type="EMBL" id="JAOYOD010000001">
    <property type="protein sequence ID" value="MCV9386156.1"/>
    <property type="molecule type" value="Genomic_DNA"/>
</dbReference>
<dbReference type="Gene3D" id="2.60.40.1120">
    <property type="entry name" value="Carboxypeptidase-like, regulatory domain"/>
    <property type="match status" value="1"/>
</dbReference>
<comment type="caution">
    <text evidence="3">The sequence shown here is derived from an EMBL/GenBank/DDBJ whole genome shotgun (WGS) entry which is preliminary data.</text>
</comment>
<dbReference type="Gene3D" id="2.170.130.10">
    <property type="entry name" value="TonB-dependent receptor, plug domain"/>
    <property type="match status" value="1"/>
</dbReference>
<organism evidence="3 4">
    <name type="scientific">Reichenbachiella ulvae</name>
    <dbReference type="NCBI Taxonomy" id="2980104"/>
    <lineage>
        <taxon>Bacteria</taxon>
        <taxon>Pseudomonadati</taxon>
        <taxon>Bacteroidota</taxon>
        <taxon>Cytophagia</taxon>
        <taxon>Cytophagales</taxon>
        <taxon>Reichenbachiellaceae</taxon>
        <taxon>Reichenbachiella</taxon>
    </lineage>
</organism>
<dbReference type="Pfam" id="PF07715">
    <property type="entry name" value="Plug"/>
    <property type="match status" value="1"/>
</dbReference>
<gene>
    <name evidence="3" type="ORF">N7U62_05745</name>
</gene>
<dbReference type="RefSeq" id="WP_264136941.1">
    <property type="nucleotide sequence ID" value="NZ_JAOYOD010000001.1"/>
</dbReference>
<dbReference type="SUPFAM" id="SSF56935">
    <property type="entry name" value="Porins"/>
    <property type="match status" value="1"/>
</dbReference>
<keyword evidence="1" id="KW-0812">Transmembrane</keyword>
<keyword evidence="1" id="KW-0813">Transport</keyword>